<dbReference type="InterPro" id="IPR016035">
    <property type="entry name" value="Acyl_Trfase/lysoPLipase"/>
</dbReference>
<comment type="caution">
    <text evidence="2">Lacks conserved residue(s) required for the propagation of feature annotation.</text>
</comment>
<feature type="compositionally biased region" description="Polar residues" evidence="3">
    <location>
        <begin position="569"/>
        <end position="581"/>
    </location>
</feature>
<dbReference type="PANTHER" id="PTHR24185">
    <property type="entry name" value="CALCIUM-INDEPENDENT PHOSPHOLIPASE A2-GAMMA"/>
    <property type="match status" value="1"/>
</dbReference>
<feature type="domain" description="PNPLA" evidence="4">
    <location>
        <begin position="21"/>
        <end position="292"/>
    </location>
</feature>
<dbReference type="PROSITE" id="PS51635">
    <property type="entry name" value="PNPLA"/>
    <property type="match status" value="1"/>
</dbReference>
<evidence type="ECO:0000313" key="5">
    <source>
        <dbReference type="EMBL" id="KAK9782751.1"/>
    </source>
</evidence>
<dbReference type="Pfam" id="PF01734">
    <property type="entry name" value="Patatin"/>
    <property type="match status" value="1"/>
</dbReference>
<dbReference type="EMBL" id="JARVKM010000002">
    <property type="protein sequence ID" value="KAK9782751.1"/>
    <property type="molecule type" value="Genomic_DNA"/>
</dbReference>
<keyword evidence="1" id="KW-0443">Lipid metabolism</keyword>
<dbReference type="CDD" id="cd07216">
    <property type="entry name" value="Pat17_PNPLA8_PNPLA9_like3"/>
    <property type="match status" value="1"/>
</dbReference>
<feature type="short sequence motif" description="GXGXXG" evidence="2">
    <location>
        <begin position="25"/>
        <end position="30"/>
    </location>
</feature>
<dbReference type="Gene3D" id="3.40.1090.10">
    <property type="entry name" value="Cytosolic phospholipase A2 catalytic domain"/>
    <property type="match status" value="1"/>
</dbReference>
<evidence type="ECO:0000256" key="1">
    <source>
        <dbReference type="ARBA" id="ARBA00023098"/>
    </source>
</evidence>
<dbReference type="PANTHER" id="PTHR24185:SF4">
    <property type="entry name" value="SERINE HYDROLASE, PUTATIVE (AFU_ORTHOLOGUE AFUA_2G07870)-RELATED"/>
    <property type="match status" value="1"/>
</dbReference>
<feature type="compositionally biased region" description="Low complexity" evidence="3">
    <location>
        <begin position="151"/>
        <end position="168"/>
    </location>
</feature>
<feature type="short sequence motif" description="DGA/G" evidence="2">
    <location>
        <begin position="278"/>
        <end position="280"/>
    </location>
</feature>
<feature type="compositionally biased region" description="Polar residues" evidence="3">
    <location>
        <begin position="482"/>
        <end position="494"/>
    </location>
</feature>
<name>A0ABR2Y7X6_9PEZI</name>
<keyword evidence="6" id="KW-1185">Reference proteome</keyword>
<sequence>MEFDGGLKRKDTTKGPPLRILSLDGGGVRGYSMIIILQELMHRTYVETEGKAPRRDQIPKPCDHFDLIVGSGTGGLIAIMLGRLRLDLETCKELYVRMTRMVFQTDKTIVGIPYRSTLFKASMLEQAIKEAVREHTASEAEGNDGTGTSTGSGYPLSASSRSSAASSSVRRHTSNASVVSFSARSPTAQMARPAFRGGYGDPNAKLYDERENRTKTAVTAYYKGTPKGGEPALLRSYDSRKEPAPEYDCKIWEAGRATSAVGLAFKPIRVGQSLFHDDGGGAFNPSPTALDEATVNEWPGREVGVFISIGTGRRPRGTEQNSHVWYEGFMGEFAEARKKLIAKIENCEATHEHLKKELLIKRGVNAENYYRLNVEVGVGEFGMNEWHRLSEISTGTRRYLSRTDEQRMIQDSSTKLAKIHRAKQRWERLSNVPDIVPPATFEPINSPMAVELPGDFPPPKPLQTTPPSRDSYDSGTDRLSLPGSNPAYTPSPRSSNERVRPPTSHASPPQQAARLHQPASQSPLVSAAKPPSDDPDRLVVTAPTPAQYRNGSGADKIMITSPDEHPRRQQTLPTAQTTSQQPHRIEAPAPPRPPKTPLQEEIKGPGNRRPTGSAALPYPLDDDAPPPVNMAKKPNYRGR</sequence>
<comment type="caution">
    <text evidence="5">The sequence shown here is derived from an EMBL/GenBank/DDBJ whole genome shotgun (WGS) entry which is preliminary data.</text>
</comment>
<dbReference type="InterPro" id="IPR002641">
    <property type="entry name" value="PNPLA_dom"/>
</dbReference>
<evidence type="ECO:0000259" key="4">
    <source>
        <dbReference type="PROSITE" id="PS51635"/>
    </source>
</evidence>
<gene>
    <name evidence="5" type="ORF">SCAR479_01094</name>
</gene>
<reference evidence="5 6" key="1">
    <citation type="submission" date="2024-02" db="EMBL/GenBank/DDBJ databases">
        <title>First draft genome assembly of two strains of Seiridium cardinale.</title>
        <authorList>
            <person name="Emiliani G."/>
            <person name="Scali E."/>
        </authorList>
    </citation>
    <scope>NUCLEOTIDE SEQUENCE [LARGE SCALE GENOMIC DNA]</scope>
    <source>
        <strain evidence="5 6">BM-138-000479</strain>
    </source>
</reference>
<dbReference type="SUPFAM" id="SSF52151">
    <property type="entry name" value="FabD/lysophospholipase-like"/>
    <property type="match status" value="1"/>
</dbReference>
<evidence type="ECO:0000256" key="2">
    <source>
        <dbReference type="PROSITE-ProRule" id="PRU01161"/>
    </source>
</evidence>
<evidence type="ECO:0000313" key="6">
    <source>
        <dbReference type="Proteomes" id="UP001465668"/>
    </source>
</evidence>
<protein>
    <recommendedName>
        <fullName evidence="4">PNPLA domain-containing protein</fullName>
    </recommendedName>
</protein>
<dbReference type="Proteomes" id="UP001465668">
    <property type="component" value="Unassembled WGS sequence"/>
</dbReference>
<evidence type="ECO:0000256" key="3">
    <source>
        <dbReference type="SAM" id="MobiDB-lite"/>
    </source>
</evidence>
<organism evidence="5 6">
    <name type="scientific">Seiridium cardinale</name>
    <dbReference type="NCBI Taxonomy" id="138064"/>
    <lineage>
        <taxon>Eukaryota</taxon>
        <taxon>Fungi</taxon>
        <taxon>Dikarya</taxon>
        <taxon>Ascomycota</taxon>
        <taxon>Pezizomycotina</taxon>
        <taxon>Sordariomycetes</taxon>
        <taxon>Xylariomycetidae</taxon>
        <taxon>Amphisphaeriales</taxon>
        <taxon>Sporocadaceae</taxon>
        <taxon>Seiridium</taxon>
    </lineage>
</organism>
<proteinExistence type="predicted"/>
<feature type="region of interest" description="Disordered" evidence="3">
    <location>
        <begin position="446"/>
        <end position="639"/>
    </location>
</feature>
<accession>A0ABR2Y7X6</accession>
<feature type="region of interest" description="Disordered" evidence="3">
    <location>
        <begin position="132"/>
        <end position="181"/>
    </location>
</feature>